<dbReference type="Proteomes" id="UP000032352">
    <property type="component" value="Chromosome"/>
</dbReference>
<accession>A0AAF0CBD0</accession>
<dbReference type="Pfam" id="PF09839">
    <property type="entry name" value="DUF2066"/>
    <property type="match status" value="1"/>
</dbReference>
<dbReference type="AlphaFoldDB" id="A0AAF0CBD0"/>
<dbReference type="EMBL" id="CP059733">
    <property type="protein sequence ID" value="WDE07351.1"/>
    <property type="molecule type" value="Genomic_DNA"/>
</dbReference>
<sequence length="365" mass="40687">MTFLFSVAINAVEVKDLYQAKVPVDSQAKAERNRALKQALRAVIVKVSGRESAVDNEVIKQAVANHQQYLSQYTYERISTYSANNEQARNKLVLLAVFDENKINALFQQANLSLWGNLRPQVLLWLIEEQGLSRNILSASSRSPLPEIAADYARQRGLPVIMPLMDLTDASQIQTSDIWGRFAEPVRTASARYYPEAIVIIRVSNSSLLPQLPETDSDEDCIVCQDNNLALDWSLLTDKQVFGGQRQSNNVKALIQEALAEVTQTIYQGYAQSPSSDNELLLDVANVDSLQTYMAVAQFLENLSSVQSVRLVSARGTNRRFSLSLLSGKQALLASLKLNKQLQQHIDPLAEVSPDEVPVFYWGKS</sequence>
<dbReference type="KEGG" id="tvd:SG34_010960"/>
<protein>
    <submittedName>
        <fullName evidence="1">DUF2066 domain-containing protein</fullName>
    </submittedName>
</protein>
<evidence type="ECO:0000313" key="1">
    <source>
        <dbReference type="EMBL" id="WDE07351.1"/>
    </source>
</evidence>
<gene>
    <name evidence="1" type="ORF">SG34_010960</name>
</gene>
<name>A0AAF0CBD0_9GAMM</name>
<dbReference type="InterPro" id="IPR018642">
    <property type="entry name" value="DUF2066"/>
</dbReference>
<keyword evidence="2" id="KW-1185">Reference proteome</keyword>
<evidence type="ECO:0000313" key="2">
    <source>
        <dbReference type="Proteomes" id="UP000032352"/>
    </source>
</evidence>
<dbReference type="RefSeq" id="WP_053047465.1">
    <property type="nucleotide sequence ID" value="NZ_CP059733.1"/>
</dbReference>
<organism evidence="1 2">
    <name type="scientific">Thalassomonas viridans</name>
    <dbReference type="NCBI Taxonomy" id="137584"/>
    <lineage>
        <taxon>Bacteria</taxon>
        <taxon>Pseudomonadati</taxon>
        <taxon>Pseudomonadota</taxon>
        <taxon>Gammaproteobacteria</taxon>
        <taxon>Alteromonadales</taxon>
        <taxon>Colwelliaceae</taxon>
        <taxon>Thalassomonas</taxon>
    </lineage>
</organism>
<reference evidence="1 2" key="2">
    <citation type="journal article" date="2022" name="Mar. Drugs">
        <title>Bioassay-Guided Fractionation Leads to the Detection of Cholic Acid Generated by the Rare Thalassomonas sp.</title>
        <authorList>
            <person name="Pheiffer F."/>
            <person name="Schneider Y.K."/>
            <person name="Hansen E.H."/>
            <person name="Andersen J.H."/>
            <person name="Isaksson J."/>
            <person name="Busche T."/>
            <person name="R C."/>
            <person name="Kalinowski J."/>
            <person name="Zyl L.V."/>
            <person name="Trindade M."/>
        </authorList>
    </citation>
    <scope>NUCLEOTIDE SEQUENCE [LARGE SCALE GENOMIC DNA]</scope>
    <source>
        <strain evidence="1 2">XOM25</strain>
    </source>
</reference>
<proteinExistence type="predicted"/>
<reference evidence="1 2" key="1">
    <citation type="journal article" date="2015" name="Genome Announc.">
        <title>Draft Genome Sequences of Marine Isolates of Thalassomonas viridans and Thalassomonas actiniarum.</title>
        <authorList>
            <person name="Olonade I."/>
            <person name="van Zyl L.J."/>
            <person name="Trindade M."/>
        </authorList>
    </citation>
    <scope>NUCLEOTIDE SEQUENCE [LARGE SCALE GENOMIC DNA]</scope>
    <source>
        <strain evidence="1 2">XOM25</strain>
    </source>
</reference>